<dbReference type="InterPro" id="IPR051561">
    <property type="entry name" value="FRAS1_ECM"/>
</dbReference>
<dbReference type="OrthoDB" id="9026019at2759"/>
<proteinExistence type="predicted"/>
<comment type="caution">
    <text evidence="5">The sequence shown here is derived from an EMBL/GenBank/DDBJ whole genome shotgun (WGS) entry which is preliminary data.</text>
</comment>
<keyword evidence="6" id="KW-1185">Reference proteome</keyword>
<dbReference type="Proteomes" id="UP000230750">
    <property type="component" value="Unassembled WGS sequence"/>
</dbReference>
<dbReference type="PANTHER" id="PTHR45739:SF12">
    <property type="entry name" value="CHONDROITIN SULFATE PROTEOGLYCAN 4-LIKE ISOFORM X2"/>
    <property type="match status" value="1"/>
</dbReference>
<keyword evidence="1" id="KW-0732">Signal</keyword>
<name>A0A2G8JZB6_STIJA</name>
<feature type="repeat" description="CSPG" evidence="4">
    <location>
        <begin position="63"/>
        <end position="172"/>
    </location>
</feature>
<evidence type="ECO:0000313" key="5">
    <source>
        <dbReference type="EMBL" id="PIK41082.1"/>
    </source>
</evidence>
<dbReference type="PANTHER" id="PTHR45739">
    <property type="entry name" value="MATRIX PROTEIN, PUTATIVE-RELATED"/>
    <property type="match status" value="1"/>
</dbReference>
<sequence>MRYDESVLQFTQEDIQTGIISYISSNDSSSSIHDSFNFTVQGRDLATNGTFAIRIYLSSTQTLPTLVQNETLYVEEGKMALIPKSSLKVSHPNHPMSEISYIVSKPPRFGFLELNPSALIDIMNQDRNGNLSTEEAPITLSRFTQLDINRKRLVYVQTISDQSQDTIVFNVTNGYTTITNVTLRIEIVPDTIPVEIQNMTVEKECPK</sequence>
<organism evidence="5 6">
    <name type="scientific">Stichopus japonicus</name>
    <name type="common">Sea cucumber</name>
    <dbReference type="NCBI Taxonomy" id="307972"/>
    <lineage>
        <taxon>Eukaryota</taxon>
        <taxon>Metazoa</taxon>
        <taxon>Echinodermata</taxon>
        <taxon>Eleutherozoa</taxon>
        <taxon>Echinozoa</taxon>
        <taxon>Holothuroidea</taxon>
        <taxon>Aspidochirotacea</taxon>
        <taxon>Aspidochirotida</taxon>
        <taxon>Stichopodidae</taxon>
        <taxon>Apostichopus</taxon>
    </lineage>
</organism>
<dbReference type="GO" id="GO:0009653">
    <property type="term" value="P:anatomical structure morphogenesis"/>
    <property type="evidence" value="ECO:0007669"/>
    <property type="project" value="TreeGrafter"/>
</dbReference>
<evidence type="ECO:0000256" key="4">
    <source>
        <dbReference type="PROSITE-ProRule" id="PRU01201"/>
    </source>
</evidence>
<dbReference type="EMBL" id="MRZV01001055">
    <property type="protein sequence ID" value="PIK41082.1"/>
    <property type="molecule type" value="Genomic_DNA"/>
</dbReference>
<dbReference type="InterPro" id="IPR039005">
    <property type="entry name" value="CSPG_rpt"/>
</dbReference>
<evidence type="ECO:0000256" key="1">
    <source>
        <dbReference type="ARBA" id="ARBA00022729"/>
    </source>
</evidence>
<gene>
    <name evidence="5" type="ORF">BSL78_22069</name>
</gene>
<reference evidence="5 6" key="1">
    <citation type="journal article" date="2017" name="PLoS Biol.">
        <title>The sea cucumber genome provides insights into morphological evolution and visceral regeneration.</title>
        <authorList>
            <person name="Zhang X."/>
            <person name="Sun L."/>
            <person name="Yuan J."/>
            <person name="Sun Y."/>
            <person name="Gao Y."/>
            <person name="Zhang L."/>
            <person name="Li S."/>
            <person name="Dai H."/>
            <person name="Hamel J.F."/>
            <person name="Liu C."/>
            <person name="Yu Y."/>
            <person name="Liu S."/>
            <person name="Lin W."/>
            <person name="Guo K."/>
            <person name="Jin S."/>
            <person name="Xu P."/>
            <person name="Storey K.B."/>
            <person name="Huan P."/>
            <person name="Zhang T."/>
            <person name="Zhou Y."/>
            <person name="Zhang J."/>
            <person name="Lin C."/>
            <person name="Li X."/>
            <person name="Xing L."/>
            <person name="Huo D."/>
            <person name="Sun M."/>
            <person name="Wang L."/>
            <person name="Mercier A."/>
            <person name="Li F."/>
            <person name="Yang H."/>
            <person name="Xiang J."/>
        </authorList>
    </citation>
    <scope>NUCLEOTIDE SEQUENCE [LARGE SCALE GENOMIC DNA]</scope>
    <source>
        <strain evidence="5">Shaxun</strain>
        <tissue evidence="5">Muscle</tissue>
    </source>
</reference>
<dbReference type="AlphaFoldDB" id="A0A2G8JZB6"/>
<evidence type="ECO:0000256" key="2">
    <source>
        <dbReference type="ARBA" id="ARBA00022737"/>
    </source>
</evidence>
<dbReference type="PROSITE" id="PS51854">
    <property type="entry name" value="CSPG"/>
    <property type="match status" value="1"/>
</dbReference>
<dbReference type="STRING" id="307972.A0A2G8JZB6"/>
<accession>A0A2G8JZB6</accession>
<evidence type="ECO:0000313" key="6">
    <source>
        <dbReference type="Proteomes" id="UP000230750"/>
    </source>
</evidence>
<evidence type="ECO:0000256" key="3">
    <source>
        <dbReference type="ARBA" id="ARBA00023180"/>
    </source>
</evidence>
<keyword evidence="3" id="KW-0325">Glycoprotein</keyword>
<dbReference type="Pfam" id="PF16184">
    <property type="entry name" value="Cadherin_3"/>
    <property type="match status" value="2"/>
</dbReference>
<keyword evidence="2" id="KW-0677">Repeat</keyword>
<protein>
    <submittedName>
        <fullName evidence="5">Putative chondroitin sulfate proteoglycan 4</fullName>
    </submittedName>
</protein>